<evidence type="ECO:0000313" key="1">
    <source>
        <dbReference type="EMBL" id="MER6976849.1"/>
    </source>
</evidence>
<name>A0ABV1VY30_9ACTN</name>
<keyword evidence="2" id="KW-1185">Reference proteome</keyword>
<evidence type="ECO:0000313" key="2">
    <source>
        <dbReference type="Proteomes" id="UP001458415"/>
    </source>
</evidence>
<dbReference type="RefSeq" id="WP_244216998.1">
    <property type="nucleotide sequence ID" value="NZ_MUBM01000038.1"/>
</dbReference>
<protein>
    <submittedName>
        <fullName evidence="1">Uncharacterized protein</fullName>
    </submittedName>
</protein>
<dbReference type="EMBL" id="JBEPCU010000072">
    <property type="protein sequence ID" value="MER6976849.1"/>
    <property type="molecule type" value="Genomic_DNA"/>
</dbReference>
<sequence>MIPGDDEEDDLYAPEHPVTEVLLLATTRAPDPVLQNRLSSIEGLVHLDHEPSNA</sequence>
<organism evidence="1 2">
    <name type="scientific">Streptomyces carpinensis</name>
    <dbReference type="NCBI Taxonomy" id="66369"/>
    <lineage>
        <taxon>Bacteria</taxon>
        <taxon>Bacillati</taxon>
        <taxon>Actinomycetota</taxon>
        <taxon>Actinomycetes</taxon>
        <taxon>Kitasatosporales</taxon>
        <taxon>Streptomycetaceae</taxon>
        <taxon>Streptomyces</taxon>
    </lineage>
</organism>
<proteinExistence type="predicted"/>
<comment type="caution">
    <text evidence="1">The sequence shown here is derived from an EMBL/GenBank/DDBJ whole genome shotgun (WGS) entry which is preliminary data.</text>
</comment>
<accession>A0ABV1VY30</accession>
<dbReference type="Proteomes" id="UP001458415">
    <property type="component" value="Unassembled WGS sequence"/>
</dbReference>
<gene>
    <name evidence="1" type="ORF">ABT317_07385</name>
</gene>
<reference evidence="1 2" key="1">
    <citation type="submission" date="2024-06" db="EMBL/GenBank/DDBJ databases">
        <title>The Natural Products Discovery Center: Release of the First 8490 Sequenced Strains for Exploring Actinobacteria Biosynthetic Diversity.</title>
        <authorList>
            <person name="Kalkreuter E."/>
            <person name="Kautsar S.A."/>
            <person name="Yang D."/>
            <person name="Bader C.D."/>
            <person name="Teijaro C.N."/>
            <person name="Fluegel L."/>
            <person name="Davis C.M."/>
            <person name="Simpson J.R."/>
            <person name="Lauterbach L."/>
            <person name="Steele A.D."/>
            <person name="Gui C."/>
            <person name="Meng S."/>
            <person name="Li G."/>
            <person name="Viehrig K."/>
            <person name="Ye F."/>
            <person name="Su P."/>
            <person name="Kiefer A.F."/>
            <person name="Nichols A."/>
            <person name="Cepeda A.J."/>
            <person name="Yan W."/>
            <person name="Fan B."/>
            <person name="Jiang Y."/>
            <person name="Adhikari A."/>
            <person name="Zheng C.-J."/>
            <person name="Schuster L."/>
            <person name="Cowan T.M."/>
            <person name="Smanski M.J."/>
            <person name="Chevrette M.G."/>
            <person name="De Carvalho L.P.S."/>
            <person name="Shen B."/>
        </authorList>
    </citation>
    <scope>NUCLEOTIDE SEQUENCE [LARGE SCALE GENOMIC DNA]</scope>
    <source>
        <strain evidence="1 2">NPDC000634</strain>
    </source>
</reference>